<dbReference type="OrthoDB" id="5833194at2759"/>
<dbReference type="EMBL" id="JH712186">
    <property type="protein sequence ID" value="EFO23496.2"/>
    <property type="molecule type" value="Genomic_DNA"/>
</dbReference>
<proteinExistence type="predicted"/>
<dbReference type="GeneID" id="31251343"/>
<name>A0A1S0U0Y8_LOALO</name>
<gene>
    <name evidence="1" type="ORF">LOAG_04992</name>
</gene>
<organism evidence="1">
    <name type="scientific">Loa loa</name>
    <name type="common">Eye worm</name>
    <name type="synonym">Filaria loa</name>
    <dbReference type="NCBI Taxonomy" id="7209"/>
    <lineage>
        <taxon>Eukaryota</taxon>
        <taxon>Metazoa</taxon>
        <taxon>Ecdysozoa</taxon>
        <taxon>Nematoda</taxon>
        <taxon>Chromadorea</taxon>
        <taxon>Rhabditida</taxon>
        <taxon>Spirurina</taxon>
        <taxon>Spiruromorpha</taxon>
        <taxon>Filarioidea</taxon>
        <taxon>Onchocercidae</taxon>
        <taxon>Loa</taxon>
    </lineage>
</organism>
<dbReference type="KEGG" id="loa:LOAG_04992"/>
<dbReference type="CTD" id="31251343"/>
<evidence type="ECO:0000313" key="1">
    <source>
        <dbReference type="EMBL" id="EFO23496.2"/>
    </source>
</evidence>
<dbReference type="RefSeq" id="XP_020302960.1">
    <property type="nucleotide sequence ID" value="XM_020446736.1"/>
</dbReference>
<dbReference type="AlphaFoldDB" id="A0A1S0U0Y8"/>
<reference evidence="1" key="1">
    <citation type="submission" date="2012-04" db="EMBL/GenBank/DDBJ databases">
        <title>The Genome Sequence of Loa loa.</title>
        <authorList>
            <consortium name="The Broad Institute Genome Sequencing Platform"/>
            <consortium name="Broad Institute Genome Sequencing Center for Infectious Disease"/>
            <person name="Nutman T.B."/>
            <person name="Fink D.L."/>
            <person name="Russ C."/>
            <person name="Young S."/>
            <person name="Zeng Q."/>
            <person name="Gargeya S."/>
            <person name="Alvarado L."/>
            <person name="Berlin A."/>
            <person name="Chapman S.B."/>
            <person name="Chen Z."/>
            <person name="Freedman E."/>
            <person name="Gellesch M."/>
            <person name="Goldberg J."/>
            <person name="Griggs A."/>
            <person name="Gujja S."/>
            <person name="Heilman E.R."/>
            <person name="Heiman D."/>
            <person name="Howarth C."/>
            <person name="Mehta T."/>
            <person name="Neiman D."/>
            <person name="Pearson M."/>
            <person name="Roberts A."/>
            <person name="Saif S."/>
            <person name="Shea T."/>
            <person name="Shenoy N."/>
            <person name="Sisk P."/>
            <person name="Stolte C."/>
            <person name="Sykes S."/>
            <person name="White J."/>
            <person name="Yandava C."/>
            <person name="Haas B."/>
            <person name="Henn M.R."/>
            <person name="Nusbaum C."/>
            <person name="Birren B."/>
        </authorList>
    </citation>
    <scope>NUCLEOTIDE SEQUENCE [LARGE SCALE GENOMIC DNA]</scope>
</reference>
<sequence>MSPNYSGEVVLNDGNIERGIPAEELMDEANMFEQADGILFTPVDLTICYREVDQRS</sequence>
<protein>
    <submittedName>
        <fullName evidence="1">Uncharacterized protein</fullName>
    </submittedName>
</protein>
<dbReference type="InParanoid" id="A0A1S0U0Y8"/>
<accession>A0A1S0U0Y8</accession>